<dbReference type="EMBL" id="BMAT01003324">
    <property type="protein sequence ID" value="GFS23605.1"/>
    <property type="molecule type" value="Genomic_DNA"/>
</dbReference>
<evidence type="ECO:0000313" key="1">
    <source>
        <dbReference type="EMBL" id="GFS23605.1"/>
    </source>
</evidence>
<dbReference type="PANTHER" id="PTHR10773:SF19">
    <property type="match status" value="1"/>
</dbReference>
<comment type="caution">
    <text evidence="1">The sequence shown here is derived from an EMBL/GenBank/DDBJ whole genome shotgun (WGS) entry which is preliminary data.</text>
</comment>
<accession>A0AAV4JMV1</accession>
<proteinExistence type="predicted"/>
<organism evidence="1 2">
    <name type="scientific">Elysia marginata</name>
    <dbReference type="NCBI Taxonomy" id="1093978"/>
    <lineage>
        <taxon>Eukaryota</taxon>
        <taxon>Metazoa</taxon>
        <taxon>Spiralia</taxon>
        <taxon>Lophotrochozoa</taxon>
        <taxon>Mollusca</taxon>
        <taxon>Gastropoda</taxon>
        <taxon>Heterobranchia</taxon>
        <taxon>Euthyneura</taxon>
        <taxon>Panpulmonata</taxon>
        <taxon>Sacoglossa</taxon>
        <taxon>Placobranchoidea</taxon>
        <taxon>Plakobranchidae</taxon>
        <taxon>Elysia</taxon>
    </lineage>
</organism>
<protein>
    <submittedName>
        <fullName evidence="1">Vitamin B12-dependent ribonucleotide reductase</fullName>
    </submittedName>
</protein>
<name>A0AAV4JMV1_9GAST</name>
<dbReference type="Proteomes" id="UP000762676">
    <property type="component" value="Unassembled WGS sequence"/>
</dbReference>
<evidence type="ECO:0000313" key="2">
    <source>
        <dbReference type="Proteomes" id="UP000762676"/>
    </source>
</evidence>
<gene>
    <name evidence="1" type="ORF">ElyMa_001643900</name>
</gene>
<reference evidence="1 2" key="1">
    <citation type="journal article" date="2021" name="Elife">
        <title>Chloroplast acquisition without the gene transfer in kleptoplastic sea slugs, Plakobranchus ocellatus.</title>
        <authorList>
            <person name="Maeda T."/>
            <person name="Takahashi S."/>
            <person name="Yoshida T."/>
            <person name="Shimamura S."/>
            <person name="Takaki Y."/>
            <person name="Nagai Y."/>
            <person name="Toyoda A."/>
            <person name="Suzuki Y."/>
            <person name="Arimoto A."/>
            <person name="Ishii H."/>
            <person name="Satoh N."/>
            <person name="Nishiyama T."/>
            <person name="Hasebe M."/>
            <person name="Maruyama T."/>
            <person name="Minagawa J."/>
            <person name="Obokata J."/>
            <person name="Shigenobu S."/>
        </authorList>
    </citation>
    <scope>NUCLEOTIDE SEQUENCE [LARGE SCALE GENOMIC DNA]</scope>
</reference>
<dbReference type="AlphaFoldDB" id="A0AAV4JMV1"/>
<sequence>MPRLSTFHTQFLSRSASITSVPKPMTTKTAHRCGHVRSNLHRQVSCLYLGGWGGGVEGQDEQVGRVVAHIQSFKGRSSHYSRSKSKRVYLPDELNITKMFELFQQQHPAASLSYETYRMILNNKFNISFEYPRSDTCSVCDQINARLTCLDSKLQSGSGETAALEQERALVLTEKEIHHRKAEVFYNRKKAAREKSSLDYSTLGIAFDYQKELPLPNKTTNDFFTDASYRSIRSIFMSWQARTSTFMSTMRRWPNVGSMMWHLSYTIFFSNHVPAEVKHLELFSDGCAGQNKNWTIIRFLYAQVHF</sequence>
<keyword evidence="2" id="KW-1185">Reference proteome</keyword>
<dbReference type="PANTHER" id="PTHR10773">
    <property type="entry name" value="DNA-DIRECTED RNA POLYMERASES I, II, AND III SUBUNIT RPABC2"/>
    <property type="match status" value="1"/>
</dbReference>